<name>A0A174K7J0_9FIRM</name>
<accession>A0A174K7J0</accession>
<organism evidence="1 2">
    <name type="scientific">Anaerobutyricum hallii</name>
    <dbReference type="NCBI Taxonomy" id="39488"/>
    <lineage>
        <taxon>Bacteria</taxon>
        <taxon>Bacillati</taxon>
        <taxon>Bacillota</taxon>
        <taxon>Clostridia</taxon>
        <taxon>Lachnospirales</taxon>
        <taxon>Lachnospiraceae</taxon>
        <taxon>Anaerobutyricum</taxon>
    </lineage>
</organism>
<proteinExistence type="predicted"/>
<evidence type="ECO:0000313" key="1">
    <source>
        <dbReference type="EMBL" id="CUP06037.1"/>
    </source>
</evidence>
<dbReference type="AlphaFoldDB" id="A0A174K7J0"/>
<dbReference type="Proteomes" id="UP000095679">
    <property type="component" value="Unassembled WGS sequence"/>
</dbReference>
<gene>
    <name evidence="1" type="ORF">ERS852450_02978</name>
</gene>
<dbReference type="RefSeq" id="WP_055299829.1">
    <property type="nucleotide sequence ID" value="NZ_BLYK01000040.1"/>
</dbReference>
<sequence length="357" mass="39846">MGIINEYLKKIKEAVYGEEVRSSIHDAIEQCYKDATGHPDSVAATVGEINKISSNLDGEIADRKSDVDTERKRIDNLVKVKPDNFVEYTADNFLMSCKNDAQASTAETTLNVFKNISSKSENLGNFITISSDSKIQIKKSGLYSFDCKVQVTGANASTGRQYARLKINDVQKNEYMISLVGETDEEFTNFIVSLNEGDTISFTGEADFDDTWITLYTTIHILDYDGKVKIPDYTNELVDVRVGVDGTTYDTAGAAVRGQIKKLTDIIDLTFTLSSSVLKSTTFSVKASRKLAIIIPEGMIVYYYYRPGTAVAYKYSEGKIQRFNLNVGEQQHFEIKGDSKVITSKTYLELMLIPRIL</sequence>
<dbReference type="EMBL" id="CYZL01000039">
    <property type="protein sequence ID" value="CUP06037.1"/>
    <property type="molecule type" value="Genomic_DNA"/>
</dbReference>
<protein>
    <submittedName>
        <fullName evidence="1">Uncharacterized protein</fullName>
    </submittedName>
</protein>
<evidence type="ECO:0000313" key="2">
    <source>
        <dbReference type="Proteomes" id="UP000095679"/>
    </source>
</evidence>
<reference evidence="1 2" key="1">
    <citation type="submission" date="2015-09" db="EMBL/GenBank/DDBJ databases">
        <authorList>
            <consortium name="Pathogen Informatics"/>
        </authorList>
    </citation>
    <scope>NUCLEOTIDE SEQUENCE [LARGE SCALE GENOMIC DNA]</scope>
    <source>
        <strain evidence="1 2">2789STDY5834835</strain>
    </source>
</reference>